<feature type="transmembrane region" description="Helical" evidence="8">
    <location>
        <begin position="172"/>
        <end position="193"/>
    </location>
</feature>
<protein>
    <submittedName>
        <fullName evidence="9">Binding-protein-dependent transport systems inner membrane component</fullName>
    </submittedName>
</protein>
<keyword evidence="10" id="KW-1185">Reference proteome</keyword>
<keyword evidence="6 8" id="KW-1133">Transmembrane helix</keyword>
<keyword evidence="4" id="KW-0808">Transferase</keyword>
<evidence type="ECO:0000256" key="2">
    <source>
        <dbReference type="ARBA" id="ARBA00022475"/>
    </source>
</evidence>
<keyword evidence="3" id="KW-0328">Glycosyltransferase</keyword>
<keyword evidence="2" id="KW-1003">Cell membrane</keyword>
<evidence type="ECO:0000256" key="5">
    <source>
        <dbReference type="ARBA" id="ARBA00022692"/>
    </source>
</evidence>
<comment type="subcellular location">
    <subcellularLocation>
        <location evidence="1">Cell membrane</location>
        <topology evidence="1">Multi-pass membrane protein</topology>
    </subcellularLocation>
</comment>
<feature type="transmembrane region" description="Helical" evidence="8">
    <location>
        <begin position="132"/>
        <end position="151"/>
    </location>
</feature>
<feature type="transmembrane region" description="Helical" evidence="8">
    <location>
        <begin position="74"/>
        <end position="98"/>
    </location>
</feature>
<dbReference type="HOGENOM" id="CLU_1369850_0_0_0"/>
<dbReference type="EMBL" id="DF820463">
    <property type="protein sequence ID" value="GAK55681.1"/>
    <property type="molecule type" value="Genomic_DNA"/>
</dbReference>
<evidence type="ECO:0000256" key="3">
    <source>
        <dbReference type="ARBA" id="ARBA00022676"/>
    </source>
</evidence>
<reference evidence="9" key="1">
    <citation type="journal article" date="2015" name="PeerJ">
        <title>First genomic representation of candidate bacterial phylum KSB3 points to enhanced environmental sensing as a trigger of wastewater bulking.</title>
        <authorList>
            <person name="Sekiguchi Y."/>
            <person name="Ohashi A."/>
            <person name="Parks D.H."/>
            <person name="Yamauchi T."/>
            <person name="Tyson G.W."/>
            <person name="Hugenholtz P."/>
        </authorList>
    </citation>
    <scope>NUCLEOTIDE SEQUENCE [LARGE SCALE GENOMIC DNA]</scope>
</reference>
<evidence type="ECO:0000256" key="4">
    <source>
        <dbReference type="ARBA" id="ARBA00022679"/>
    </source>
</evidence>
<evidence type="ECO:0000313" key="9">
    <source>
        <dbReference type="EMBL" id="GAK55681.1"/>
    </source>
</evidence>
<accession>A0A0S6WBF6</accession>
<evidence type="ECO:0000256" key="8">
    <source>
        <dbReference type="SAM" id="Phobius"/>
    </source>
</evidence>
<dbReference type="Proteomes" id="UP000030661">
    <property type="component" value="Unassembled WGS sequence"/>
</dbReference>
<keyword evidence="7 8" id="KW-0472">Membrane</keyword>
<dbReference type="GO" id="GO:0005886">
    <property type="term" value="C:plasma membrane"/>
    <property type="evidence" value="ECO:0007669"/>
    <property type="project" value="UniProtKB-SubCell"/>
</dbReference>
<dbReference type="GO" id="GO:0016763">
    <property type="term" value="F:pentosyltransferase activity"/>
    <property type="evidence" value="ECO:0007669"/>
    <property type="project" value="TreeGrafter"/>
</dbReference>
<dbReference type="eggNOG" id="COG5305">
    <property type="taxonomic scope" value="Bacteria"/>
</dbReference>
<name>A0A0S6WBF6_VECG1</name>
<dbReference type="AlphaFoldDB" id="A0A0S6WBF6"/>
<feature type="transmembrane region" description="Helical" evidence="8">
    <location>
        <begin position="7"/>
        <end position="29"/>
    </location>
</feature>
<proteinExistence type="predicted"/>
<sequence>MQDRVQHLLIGGWCLLFIIGAGCALSGLADEPLWYDEAYTAAMAKHSMPDILHFCIDDIHPPLYYLLTRMVCRWFGVSAFTLRTVSVLGLLALAALGIGPVRRLFGLHGSLLFTALVFIMPISYSLGREARMYPWAWFFVTGSLLYGYLAITGGKPQDWLRFGALTILANYTHLHALLEMLILYTLLFLWILIHNTANA</sequence>
<dbReference type="PANTHER" id="PTHR33908:SF3">
    <property type="entry name" value="UNDECAPRENYL PHOSPHATE-ALPHA-4-AMINO-4-DEOXY-L-ARABINOSE ARABINOSYL TRANSFERASE"/>
    <property type="match status" value="1"/>
</dbReference>
<evidence type="ECO:0000313" key="10">
    <source>
        <dbReference type="Proteomes" id="UP000030661"/>
    </source>
</evidence>
<keyword evidence="5 8" id="KW-0812">Transmembrane</keyword>
<dbReference type="GO" id="GO:0009103">
    <property type="term" value="P:lipopolysaccharide biosynthetic process"/>
    <property type="evidence" value="ECO:0007669"/>
    <property type="project" value="TreeGrafter"/>
</dbReference>
<dbReference type="InterPro" id="IPR050297">
    <property type="entry name" value="LipidA_mod_glycosyltrf_83"/>
</dbReference>
<dbReference type="PANTHER" id="PTHR33908">
    <property type="entry name" value="MANNOSYLTRANSFERASE YKCB-RELATED"/>
    <property type="match status" value="1"/>
</dbReference>
<dbReference type="STRING" id="1499967.U27_02515"/>
<gene>
    <name evidence="9" type="ORF">U27_02515</name>
</gene>
<dbReference type="GO" id="GO:0010041">
    <property type="term" value="P:response to iron(III) ion"/>
    <property type="evidence" value="ECO:0007669"/>
    <property type="project" value="TreeGrafter"/>
</dbReference>
<feature type="transmembrane region" description="Helical" evidence="8">
    <location>
        <begin position="105"/>
        <end position="126"/>
    </location>
</feature>
<dbReference type="PROSITE" id="PS51257">
    <property type="entry name" value="PROKAR_LIPOPROTEIN"/>
    <property type="match status" value="1"/>
</dbReference>
<organism evidence="9">
    <name type="scientific">Vecturithrix granuli</name>
    <dbReference type="NCBI Taxonomy" id="1499967"/>
    <lineage>
        <taxon>Bacteria</taxon>
        <taxon>Candidatus Moduliflexota</taxon>
        <taxon>Candidatus Vecturitrichia</taxon>
        <taxon>Candidatus Vecturitrichales</taxon>
        <taxon>Candidatus Vecturitrichaceae</taxon>
        <taxon>Candidatus Vecturithrix</taxon>
    </lineage>
</organism>
<evidence type="ECO:0000256" key="1">
    <source>
        <dbReference type="ARBA" id="ARBA00004651"/>
    </source>
</evidence>
<evidence type="ECO:0000256" key="7">
    <source>
        <dbReference type="ARBA" id="ARBA00023136"/>
    </source>
</evidence>
<evidence type="ECO:0000256" key="6">
    <source>
        <dbReference type="ARBA" id="ARBA00022989"/>
    </source>
</evidence>